<keyword evidence="3 6" id="KW-0812">Transmembrane</keyword>
<dbReference type="NCBIfam" id="NF011679">
    <property type="entry name" value="PRK15099.1"/>
    <property type="match status" value="1"/>
</dbReference>
<reference evidence="7 8" key="1">
    <citation type="submission" date="2018-09" db="EMBL/GenBank/DDBJ databases">
        <title>YIM PH 21725 draft genome.</title>
        <authorList>
            <person name="Miao C."/>
        </authorList>
    </citation>
    <scope>NUCLEOTIDE SEQUENCE [LARGE SCALE GENOMIC DNA]</scope>
    <source>
        <strain evidence="8">YIM PH21725</strain>
    </source>
</reference>
<evidence type="ECO:0000256" key="3">
    <source>
        <dbReference type="ARBA" id="ARBA00022692"/>
    </source>
</evidence>
<gene>
    <name evidence="7" type="primary">wzxE</name>
    <name evidence="7" type="ORF">D5S19_06600</name>
</gene>
<feature type="transmembrane region" description="Helical" evidence="6">
    <location>
        <begin position="358"/>
        <end position="378"/>
    </location>
</feature>
<evidence type="ECO:0000256" key="5">
    <source>
        <dbReference type="ARBA" id="ARBA00023136"/>
    </source>
</evidence>
<evidence type="ECO:0000313" key="7">
    <source>
        <dbReference type="EMBL" id="RJQ88482.1"/>
    </source>
</evidence>
<dbReference type="InterPro" id="IPR044550">
    <property type="entry name" value="WzxE"/>
</dbReference>
<proteinExistence type="predicted"/>
<dbReference type="AlphaFoldDB" id="A0A419I8I6"/>
<evidence type="ECO:0000313" key="8">
    <source>
        <dbReference type="Proteomes" id="UP000285112"/>
    </source>
</evidence>
<evidence type="ECO:0000256" key="4">
    <source>
        <dbReference type="ARBA" id="ARBA00022989"/>
    </source>
</evidence>
<comment type="subcellular location">
    <subcellularLocation>
        <location evidence="1">Cell membrane</location>
        <topology evidence="1">Multi-pass membrane protein</topology>
    </subcellularLocation>
</comment>
<keyword evidence="4 6" id="KW-1133">Transmembrane helix</keyword>
<feature type="transmembrane region" description="Helical" evidence="6">
    <location>
        <begin position="260"/>
        <end position="280"/>
    </location>
</feature>
<feature type="transmembrane region" description="Helical" evidence="6">
    <location>
        <begin position="292"/>
        <end position="310"/>
    </location>
</feature>
<keyword evidence="2" id="KW-1003">Cell membrane</keyword>
<dbReference type="GO" id="GO:0005886">
    <property type="term" value="C:plasma membrane"/>
    <property type="evidence" value="ECO:0007669"/>
    <property type="project" value="UniProtKB-SubCell"/>
</dbReference>
<feature type="transmembrane region" description="Helical" evidence="6">
    <location>
        <begin position="75"/>
        <end position="98"/>
    </location>
</feature>
<dbReference type="OrthoDB" id="9769862at2"/>
<name>A0A419I8I6_9PSEU</name>
<keyword evidence="5 6" id="KW-0472">Membrane</keyword>
<evidence type="ECO:0000256" key="6">
    <source>
        <dbReference type="SAM" id="Phobius"/>
    </source>
</evidence>
<dbReference type="PANTHER" id="PTHR30250">
    <property type="entry name" value="PST FAMILY PREDICTED COLANIC ACID TRANSPORTER"/>
    <property type="match status" value="1"/>
</dbReference>
<feature type="transmembrane region" description="Helical" evidence="6">
    <location>
        <begin position="35"/>
        <end position="54"/>
    </location>
</feature>
<sequence>MTGVAAWTAVSTVLKLAASLLVMKLLAVSYGPVGVGLAGNLLTFVTVLTTFAGGGIYNGVTKYVAALPEDGRRRVLGTSATVVLGCSLLVGVALLVLADPIGLLLFGRDGFAGTVRALAVVQFGLAYASLYQSILKGRCDATGTALSVIGGSVLGASAYWICGVLGGYSGALIGLGLLPALAVVPSYLVLRHRDRDSLRMLRPSWDTETARRLGKFAIMVAVTAALLPSAHIFLRHLLADAHGLREAGIWQGMSKISDSYLQLLTAPLSLYLLPTLSRLSDAGEISREVGRALRFVLVAAGVVALGLWLTRDLVIAMLYSGEFTAMRELFAWQLCGDVLKVGAYVFGYFVLARASLRFYVLAEVSQFVLLCTISLILIPAHGAVGATQAYLVTYVAHFTLCCAVFLLWRRKARR</sequence>
<feature type="transmembrane region" description="Helical" evidence="6">
    <location>
        <begin position="390"/>
        <end position="408"/>
    </location>
</feature>
<feature type="transmembrane region" description="Helical" evidence="6">
    <location>
        <begin position="330"/>
        <end position="351"/>
    </location>
</feature>
<feature type="transmembrane region" description="Helical" evidence="6">
    <location>
        <begin position="216"/>
        <end position="234"/>
    </location>
</feature>
<keyword evidence="8" id="KW-1185">Reference proteome</keyword>
<dbReference type="Proteomes" id="UP000285112">
    <property type="component" value="Unassembled WGS sequence"/>
</dbReference>
<organism evidence="7 8">
    <name type="scientific">Amycolatopsis panacis</name>
    <dbReference type="NCBI Taxonomy" id="2340917"/>
    <lineage>
        <taxon>Bacteria</taxon>
        <taxon>Bacillati</taxon>
        <taxon>Actinomycetota</taxon>
        <taxon>Actinomycetes</taxon>
        <taxon>Pseudonocardiales</taxon>
        <taxon>Pseudonocardiaceae</taxon>
        <taxon>Amycolatopsis</taxon>
    </lineage>
</organism>
<comment type="caution">
    <text evidence="7">The sequence shown here is derived from an EMBL/GenBank/DDBJ whole genome shotgun (WGS) entry which is preliminary data.</text>
</comment>
<dbReference type="Pfam" id="PF13440">
    <property type="entry name" value="Polysacc_synt_3"/>
    <property type="match status" value="1"/>
</dbReference>
<feature type="transmembrane region" description="Helical" evidence="6">
    <location>
        <begin position="167"/>
        <end position="190"/>
    </location>
</feature>
<accession>A0A419I8I6</accession>
<dbReference type="CDD" id="cd13125">
    <property type="entry name" value="MATE_like_10"/>
    <property type="match status" value="1"/>
</dbReference>
<feature type="transmembrane region" description="Helical" evidence="6">
    <location>
        <begin position="110"/>
        <end position="130"/>
    </location>
</feature>
<dbReference type="InterPro" id="IPR050833">
    <property type="entry name" value="Poly_Biosynth_Transport"/>
</dbReference>
<dbReference type="GO" id="GO:0009246">
    <property type="term" value="P:enterobacterial common antigen biosynthetic process"/>
    <property type="evidence" value="ECO:0007669"/>
    <property type="project" value="InterPro"/>
</dbReference>
<dbReference type="PANTHER" id="PTHR30250:SF30">
    <property type="entry name" value="LIPID III FLIPPASE"/>
    <property type="match status" value="1"/>
</dbReference>
<dbReference type="EMBL" id="QZFV01000064">
    <property type="protein sequence ID" value="RJQ88482.1"/>
    <property type="molecule type" value="Genomic_DNA"/>
</dbReference>
<evidence type="ECO:0000256" key="2">
    <source>
        <dbReference type="ARBA" id="ARBA00022475"/>
    </source>
</evidence>
<protein>
    <submittedName>
        <fullName evidence="7">Lipid III flippase WzxE</fullName>
    </submittedName>
</protein>
<evidence type="ECO:0000256" key="1">
    <source>
        <dbReference type="ARBA" id="ARBA00004651"/>
    </source>
</evidence>
<feature type="transmembrane region" description="Helical" evidence="6">
    <location>
        <begin position="142"/>
        <end position="161"/>
    </location>
</feature>